<comment type="caution">
    <text evidence="9">The sequence shown here is derived from an EMBL/GenBank/DDBJ whole genome shotgun (WGS) entry which is preliminary data.</text>
</comment>
<dbReference type="SUPFAM" id="SSF75553">
    <property type="entry name" value="Smc hinge domain"/>
    <property type="match status" value="1"/>
</dbReference>
<dbReference type="Proteomes" id="UP000286974">
    <property type="component" value="Unassembled WGS sequence"/>
</dbReference>
<dbReference type="CDD" id="cd03278">
    <property type="entry name" value="ABC_SMC_barmotin"/>
    <property type="match status" value="1"/>
</dbReference>
<sequence length="870" mass="97523">MKNLKQITATLSEAEDTKQRLSQAFEDLVIKQNEVKRKLANVQSQIDDLQAKMPVKSSQTISDEVQINRDKYIDLLQQQTEIKNQLNLQARDNQQFNQQLQSQADRISKLTNQVNNQKIDLQTEHGKLSKLKSMLNKSASQFEDDVKKYDEIKAAADNANSEWLSALRVAEEAKAKLSSLKNIHDSYRGYYFGVSNLLKHRNEFPGIYGTVSEFIKIDKNYVLAIDTAMGGKSQNIIVETNDVAAQAIRFLTKHKLGRVTLLPLKTIRAKYIAESVLSNIRSLAGFIGVASDLVSFDNKFKAIIEFLLGTTIIANDLKSAVTISNQINHSYRVVTLDGQVVNPGGSLTGGAAKKANQSILSQQAELDNLSQVVADMNQKLASKELTLSKLKAQVDRTALIVSTSQDKQRDASQQVEMQSRIIEQKQTIFEQLDRQLKTLKLGYQNTMADNETSSESDLRSKLNAIQGTLQATDKKINQLLKQQADTQSLEASQQSQQHELHEQLVLLQQEQHQVSKEVNATQDRLDNNDQVITEATQQRQQLTAKLSDQPTKQALEKRIADNMLIEQRTKQELADVKQQMTNLNQEVNSLNDSLATQNINLNNVDNEAKTLNEQVKLDKQKVANNQAKLLDNYELDEAAIADFDISKINIAELISRINMLQRGIEEIGPVNVASIQEFADVTTRYEFLDAQRKDLVAAEHKLQKTMSSMDQTISTKFSAAFKDISKSFAKVFVEMFGGGEAKLVLTDPDDLLNTGMDIMVQPPGKTYRDLNLLSGGEKALTAITLLFALIKVRPVPFCILDEAEAALDPFNADRFAQYLKQYGADTQFIVITHRKETMIYADQLYGITMQESGVSKVISVNLDNTQEEVK</sequence>
<dbReference type="Pfam" id="PF02463">
    <property type="entry name" value="SMC_N"/>
    <property type="match status" value="1"/>
</dbReference>
<evidence type="ECO:0000256" key="7">
    <source>
        <dbReference type="SAM" id="Coils"/>
    </source>
</evidence>
<dbReference type="Gene3D" id="3.30.70.1620">
    <property type="match status" value="1"/>
</dbReference>
<dbReference type="InterPro" id="IPR024704">
    <property type="entry name" value="SMC"/>
</dbReference>
<feature type="coiled-coil region" evidence="7">
    <location>
        <begin position="525"/>
        <end position="621"/>
    </location>
</feature>
<dbReference type="PIRSF" id="PIRSF005719">
    <property type="entry name" value="SMC"/>
    <property type="match status" value="1"/>
</dbReference>
<evidence type="ECO:0000256" key="5">
    <source>
        <dbReference type="ARBA" id="ARBA00023054"/>
    </source>
</evidence>
<evidence type="ECO:0000256" key="1">
    <source>
        <dbReference type="ARBA" id="ARBA00004496"/>
    </source>
</evidence>
<evidence type="ECO:0000256" key="3">
    <source>
        <dbReference type="ARBA" id="ARBA00022741"/>
    </source>
</evidence>
<evidence type="ECO:0000256" key="2">
    <source>
        <dbReference type="ARBA" id="ARBA00022490"/>
    </source>
</evidence>
<dbReference type="GO" id="GO:0005524">
    <property type="term" value="F:ATP binding"/>
    <property type="evidence" value="ECO:0007669"/>
    <property type="project" value="UniProtKB-KW"/>
</dbReference>
<name>A0A401FKN3_9LACO</name>
<dbReference type="Gene3D" id="3.40.50.300">
    <property type="entry name" value="P-loop containing nucleotide triphosphate hydrolases"/>
    <property type="match status" value="1"/>
</dbReference>
<dbReference type="SMART" id="SM00968">
    <property type="entry name" value="SMC_hinge"/>
    <property type="match status" value="1"/>
</dbReference>
<evidence type="ECO:0000256" key="4">
    <source>
        <dbReference type="ARBA" id="ARBA00022840"/>
    </source>
</evidence>
<dbReference type="OrthoDB" id="9808768at2"/>
<dbReference type="RefSeq" id="WP_125008142.1">
    <property type="nucleotide sequence ID" value="NZ_BEXA01000002.1"/>
</dbReference>
<dbReference type="InterPro" id="IPR010935">
    <property type="entry name" value="SMC_hinge"/>
</dbReference>
<dbReference type="PANTHER" id="PTHR43977">
    <property type="entry name" value="STRUCTURAL MAINTENANCE OF CHROMOSOMES PROTEIN 3"/>
    <property type="match status" value="1"/>
</dbReference>
<reference evidence="9 10" key="1">
    <citation type="submission" date="2017-11" db="EMBL/GenBank/DDBJ databases">
        <title>Draft Genome Sequence of Lactobacillus curieae NBRC 111893 isolated from Koso, a Japanese sugar-Vegetable Fermented Beverage.</title>
        <authorList>
            <person name="Chiou T.Y."/>
            <person name="Oshima K."/>
            <person name="Suda W."/>
            <person name="Hattori M."/>
            <person name="Takahashi T."/>
        </authorList>
    </citation>
    <scope>NUCLEOTIDE SEQUENCE [LARGE SCALE GENOMIC DNA]</scope>
    <source>
        <strain evidence="9 10">NBRC111893</strain>
    </source>
</reference>
<keyword evidence="3" id="KW-0547">Nucleotide-binding</keyword>
<keyword evidence="10" id="KW-1185">Reference proteome</keyword>
<keyword evidence="5 7" id="KW-0175">Coiled coil</keyword>
<dbReference type="AlphaFoldDB" id="A0A401FKN3"/>
<dbReference type="InterPro" id="IPR011890">
    <property type="entry name" value="SMC_prok"/>
</dbReference>
<dbReference type="Gene3D" id="1.20.1060.20">
    <property type="match status" value="1"/>
</dbReference>
<feature type="domain" description="SMC hinge" evidence="8">
    <location>
        <begin position="205"/>
        <end position="324"/>
    </location>
</feature>
<dbReference type="InterPro" id="IPR036277">
    <property type="entry name" value="SMC_hinge_sf"/>
</dbReference>
<protein>
    <submittedName>
        <fullName evidence="9">Chromosome partition protein smc</fullName>
    </submittedName>
</protein>
<dbReference type="EMBL" id="BEXA01000002">
    <property type="protein sequence ID" value="GAY72949.1"/>
    <property type="molecule type" value="Genomic_DNA"/>
</dbReference>
<dbReference type="GO" id="GO:0003677">
    <property type="term" value="F:DNA binding"/>
    <property type="evidence" value="ECO:0007669"/>
    <property type="project" value="UniProtKB-KW"/>
</dbReference>
<dbReference type="GO" id="GO:0016887">
    <property type="term" value="F:ATP hydrolysis activity"/>
    <property type="evidence" value="ECO:0007669"/>
    <property type="project" value="InterPro"/>
</dbReference>
<dbReference type="GO" id="GO:0005737">
    <property type="term" value="C:cytoplasm"/>
    <property type="evidence" value="ECO:0007669"/>
    <property type="project" value="UniProtKB-SubCell"/>
</dbReference>
<proteinExistence type="predicted"/>
<feature type="coiled-coil region" evidence="7">
    <location>
        <begin position="352"/>
        <end position="393"/>
    </location>
</feature>
<dbReference type="SUPFAM" id="SSF52540">
    <property type="entry name" value="P-loop containing nucleoside triphosphate hydrolases"/>
    <property type="match status" value="1"/>
</dbReference>
<gene>
    <name evidence="9" type="ORF">NBRC111893_1095</name>
</gene>
<keyword evidence="6" id="KW-0238">DNA-binding</keyword>
<evidence type="ECO:0000259" key="8">
    <source>
        <dbReference type="SMART" id="SM00968"/>
    </source>
</evidence>
<dbReference type="NCBIfam" id="TIGR02168">
    <property type="entry name" value="SMC_prok_B"/>
    <property type="match status" value="1"/>
</dbReference>
<keyword evidence="2" id="KW-0963">Cytoplasm</keyword>
<organism evidence="9 10">
    <name type="scientific">Lentilactobacillus kosonis</name>
    <dbReference type="NCBI Taxonomy" id="2810561"/>
    <lineage>
        <taxon>Bacteria</taxon>
        <taxon>Bacillati</taxon>
        <taxon>Bacillota</taxon>
        <taxon>Bacilli</taxon>
        <taxon>Lactobacillales</taxon>
        <taxon>Lactobacillaceae</taxon>
        <taxon>Lentilactobacillus</taxon>
    </lineage>
</organism>
<accession>A0A401FKN3</accession>
<dbReference type="Pfam" id="PF06470">
    <property type="entry name" value="SMC_hinge"/>
    <property type="match status" value="1"/>
</dbReference>
<comment type="subcellular location">
    <subcellularLocation>
        <location evidence="1">Cytoplasm</location>
    </subcellularLocation>
</comment>
<evidence type="ECO:0000313" key="10">
    <source>
        <dbReference type="Proteomes" id="UP000286974"/>
    </source>
</evidence>
<dbReference type="InterPro" id="IPR003395">
    <property type="entry name" value="RecF/RecN/SMC_N"/>
</dbReference>
<feature type="coiled-coil region" evidence="7">
    <location>
        <begin position="4"/>
        <end position="52"/>
    </location>
</feature>
<keyword evidence="4" id="KW-0067">ATP-binding</keyword>
<dbReference type="GO" id="GO:0007062">
    <property type="term" value="P:sister chromatid cohesion"/>
    <property type="evidence" value="ECO:0007669"/>
    <property type="project" value="InterPro"/>
</dbReference>
<evidence type="ECO:0000313" key="9">
    <source>
        <dbReference type="EMBL" id="GAY72949.1"/>
    </source>
</evidence>
<dbReference type="InterPro" id="IPR027417">
    <property type="entry name" value="P-loop_NTPase"/>
</dbReference>
<evidence type="ECO:0000256" key="6">
    <source>
        <dbReference type="ARBA" id="ARBA00023125"/>
    </source>
</evidence>
<dbReference type="GO" id="GO:0030261">
    <property type="term" value="P:chromosome condensation"/>
    <property type="evidence" value="ECO:0007669"/>
    <property type="project" value="InterPro"/>
</dbReference>
<dbReference type="FunFam" id="3.40.50.300:FF:000901">
    <property type="entry name" value="Chromosome partition protein Smc"/>
    <property type="match status" value="1"/>
</dbReference>
<feature type="coiled-coil region" evidence="7">
    <location>
        <begin position="93"/>
        <end position="120"/>
    </location>
</feature>
<dbReference type="GO" id="GO:0005694">
    <property type="term" value="C:chromosome"/>
    <property type="evidence" value="ECO:0007669"/>
    <property type="project" value="InterPro"/>
</dbReference>